<feature type="domain" description="NTP pyrophosphohydrolase MazG-like" evidence="1">
    <location>
        <begin position="51"/>
        <end position="120"/>
    </location>
</feature>
<evidence type="ECO:0000259" key="1">
    <source>
        <dbReference type="Pfam" id="PF03819"/>
    </source>
</evidence>
<accession>A0A8S5QB94</accession>
<reference evidence="2" key="1">
    <citation type="journal article" date="2021" name="Proc. Natl. Acad. Sci. U.S.A.">
        <title>A Catalog of Tens of Thousands of Viruses from Human Metagenomes Reveals Hidden Associations with Chronic Diseases.</title>
        <authorList>
            <person name="Tisza M.J."/>
            <person name="Buck C.B."/>
        </authorList>
    </citation>
    <scope>NUCLEOTIDE SEQUENCE</scope>
    <source>
        <strain evidence="2">Ctu9a31</strain>
    </source>
</reference>
<dbReference type="Gene3D" id="1.10.287.1080">
    <property type="entry name" value="MazG-like"/>
    <property type="match status" value="1"/>
</dbReference>
<sequence>MQGAEYQALAMRTNDKKSTDRLLNKINDLKIGNHCGDTPEIELGGVINAALGLSGEVGELNDMLKKWVFHEKQLDIEHLKREISDVCWYLALMCDSFEFNLDEIMQINVDKLKARYPQGFDTYKANHRQAGDV</sequence>
<dbReference type="CDD" id="cd11541">
    <property type="entry name" value="NTP-PPase_u4"/>
    <property type="match status" value="1"/>
</dbReference>
<evidence type="ECO:0000313" key="2">
    <source>
        <dbReference type="EMBL" id="DAE15788.1"/>
    </source>
</evidence>
<proteinExistence type="predicted"/>
<organism evidence="2">
    <name type="scientific">Siphoviridae sp. ctu9a31</name>
    <dbReference type="NCBI Taxonomy" id="2825712"/>
    <lineage>
        <taxon>Viruses</taxon>
        <taxon>Duplodnaviria</taxon>
        <taxon>Heunggongvirae</taxon>
        <taxon>Uroviricota</taxon>
        <taxon>Caudoviricetes</taxon>
    </lineage>
</organism>
<dbReference type="EMBL" id="BK015613">
    <property type="protein sequence ID" value="DAE15788.1"/>
    <property type="molecule type" value="Genomic_DNA"/>
</dbReference>
<dbReference type="InterPro" id="IPR004518">
    <property type="entry name" value="MazG-like_dom"/>
</dbReference>
<name>A0A8S5QB94_9CAUD</name>
<dbReference type="PIRSF" id="PIRSF006639">
    <property type="entry name" value="UCP006639_pph"/>
    <property type="match status" value="1"/>
</dbReference>
<dbReference type="Pfam" id="PF03819">
    <property type="entry name" value="MazG"/>
    <property type="match status" value="1"/>
</dbReference>
<dbReference type="InterPro" id="IPR011379">
    <property type="entry name" value="MazG-related_GP37"/>
</dbReference>
<protein>
    <submittedName>
        <fullName evidence="2">NTP-PPase-like protein</fullName>
    </submittedName>
</protein>
<dbReference type="SUPFAM" id="SSF101386">
    <property type="entry name" value="all-alpha NTP pyrophosphatases"/>
    <property type="match status" value="1"/>
</dbReference>